<dbReference type="SFLD" id="SFLDG00358">
    <property type="entry name" value="Main_(cytGST)"/>
    <property type="match status" value="1"/>
</dbReference>
<dbReference type="PANTHER" id="PTHR44051">
    <property type="entry name" value="GLUTATHIONE S-TRANSFERASE-RELATED"/>
    <property type="match status" value="1"/>
</dbReference>
<dbReference type="Pfam" id="PF00043">
    <property type="entry name" value="GST_C"/>
    <property type="match status" value="1"/>
</dbReference>
<reference evidence="3 4" key="1">
    <citation type="submission" date="2020-05" db="EMBL/GenBank/DDBJ databases">
        <title>FDA dAtabase for Regulatory Grade micrObial Sequences (FDA-ARGOS): Supporting development and validation of Infectious Disease Dx tests.</title>
        <authorList>
            <person name="Sproer C."/>
            <person name="Gronow S."/>
            <person name="Severitt S."/>
            <person name="Schroder I."/>
            <person name="Tallon L."/>
            <person name="Sadzewicz L."/>
            <person name="Zhao X."/>
            <person name="Vavikolanu K."/>
            <person name="Mehta A."/>
            <person name="Aluvathingal J."/>
            <person name="Nadendla S."/>
            <person name="Myers T."/>
            <person name="Yan Y."/>
            <person name="Sichtig H."/>
        </authorList>
    </citation>
    <scope>NUCLEOTIDE SEQUENCE [LARGE SCALE GENOMIC DNA]</scope>
    <source>
        <strain evidence="3 4">FDAARGOS_787</strain>
    </source>
</reference>
<proteinExistence type="predicted"/>
<dbReference type="InterPro" id="IPR010987">
    <property type="entry name" value="Glutathione-S-Trfase_C-like"/>
</dbReference>
<dbReference type="GO" id="GO:0016740">
    <property type="term" value="F:transferase activity"/>
    <property type="evidence" value="ECO:0007669"/>
    <property type="project" value="UniProtKB-KW"/>
</dbReference>
<dbReference type="Pfam" id="PF13409">
    <property type="entry name" value="GST_N_2"/>
    <property type="match status" value="1"/>
</dbReference>
<dbReference type="InterPro" id="IPR004045">
    <property type="entry name" value="Glutathione_S-Trfase_N"/>
</dbReference>
<feature type="domain" description="GST N-terminal" evidence="1">
    <location>
        <begin position="7"/>
        <end position="88"/>
    </location>
</feature>
<name>A0A6N0JMJ6_ACHDE</name>
<dbReference type="PANTHER" id="PTHR44051:SF2">
    <property type="entry name" value="HYPOTHETICAL GLUTATHIONE S-TRANSFERASE LIKE PROTEIN"/>
    <property type="match status" value="1"/>
</dbReference>
<dbReference type="EMBL" id="CP054569">
    <property type="protein sequence ID" value="QKQ48287.1"/>
    <property type="molecule type" value="Genomic_DNA"/>
</dbReference>
<keyword evidence="3" id="KW-0808">Transferase</keyword>
<dbReference type="InterPro" id="IPR036282">
    <property type="entry name" value="Glutathione-S-Trfase_C_sf"/>
</dbReference>
<dbReference type="InterPro" id="IPR036249">
    <property type="entry name" value="Thioredoxin-like_sf"/>
</dbReference>
<sequence>MRTAPPSTQTFYSFPLSGHAHRVALMLSLLDVPHRTVDVNLRSGEQKHPAFLALNAFGQVPVIDDGGTVVADSTAILVYLARRYGGQAWLPDDPAGAAAVQRWLSVASGPLAGGPAAARLVTLFGAPLDAESAVARAHALLAVMDGELAGRDFLAGAAPTIADVACYAYVAHAPEGNVSLDGYPAVRAWLARIESLPRFVPMAASSVGLRAA</sequence>
<dbReference type="SUPFAM" id="SSF52833">
    <property type="entry name" value="Thioredoxin-like"/>
    <property type="match status" value="1"/>
</dbReference>
<feature type="domain" description="GST C-terminal" evidence="2">
    <location>
        <begin position="93"/>
        <end position="212"/>
    </location>
</feature>
<dbReference type="InterPro" id="IPR004046">
    <property type="entry name" value="GST_C"/>
</dbReference>
<dbReference type="Proteomes" id="UP000509782">
    <property type="component" value="Chromosome"/>
</dbReference>
<dbReference type="AlphaFoldDB" id="A0A6N0JMJ6"/>
<dbReference type="SFLD" id="SFLDG01151">
    <property type="entry name" value="Main.2:_Nu-like"/>
    <property type="match status" value="1"/>
</dbReference>
<dbReference type="Gene3D" id="3.40.30.10">
    <property type="entry name" value="Glutaredoxin"/>
    <property type="match status" value="1"/>
</dbReference>
<dbReference type="PROSITE" id="PS50405">
    <property type="entry name" value="GST_CTER"/>
    <property type="match status" value="1"/>
</dbReference>
<dbReference type="CDD" id="cd03056">
    <property type="entry name" value="GST_N_4"/>
    <property type="match status" value="1"/>
</dbReference>
<accession>A0A6N0JMJ6</accession>
<gene>
    <name evidence="3" type="ORF">FOC81_16955</name>
</gene>
<dbReference type="Gene3D" id="1.20.1050.10">
    <property type="match status" value="1"/>
</dbReference>
<dbReference type="SUPFAM" id="SSF47616">
    <property type="entry name" value="GST C-terminal domain-like"/>
    <property type="match status" value="1"/>
</dbReference>
<evidence type="ECO:0000313" key="3">
    <source>
        <dbReference type="EMBL" id="QKQ48287.1"/>
    </source>
</evidence>
<evidence type="ECO:0000313" key="4">
    <source>
        <dbReference type="Proteomes" id="UP000509782"/>
    </source>
</evidence>
<dbReference type="InterPro" id="IPR040079">
    <property type="entry name" value="Glutathione_S-Trfase"/>
</dbReference>
<evidence type="ECO:0000259" key="1">
    <source>
        <dbReference type="PROSITE" id="PS50404"/>
    </source>
</evidence>
<organism evidence="3 4">
    <name type="scientific">Achromobacter denitrificans</name>
    <name type="common">Alcaligenes denitrificans</name>
    <dbReference type="NCBI Taxonomy" id="32002"/>
    <lineage>
        <taxon>Bacteria</taxon>
        <taxon>Pseudomonadati</taxon>
        <taxon>Pseudomonadota</taxon>
        <taxon>Betaproteobacteria</taxon>
        <taxon>Burkholderiales</taxon>
        <taxon>Alcaligenaceae</taxon>
        <taxon>Achromobacter</taxon>
    </lineage>
</organism>
<protein>
    <submittedName>
        <fullName evidence="3">Glutathione S-transferase</fullName>
    </submittedName>
</protein>
<evidence type="ECO:0000259" key="2">
    <source>
        <dbReference type="PROSITE" id="PS50405"/>
    </source>
</evidence>
<dbReference type="PROSITE" id="PS50404">
    <property type="entry name" value="GST_NTER"/>
    <property type="match status" value="1"/>
</dbReference>
<dbReference type="CDD" id="cd03206">
    <property type="entry name" value="GST_C_7"/>
    <property type="match status" value="1"/>
</dbReference>
<dbReference type="RefSeq" id="WP_174716634.1">
    <property type="nucleotide sequence ID" value="NZ_CP054569.1"/>
</dbReference>
<dbReference type="SFLD" id="SFLDS00019">
    <property type="entry name" value="Glutathione_Transferase_(cytos"/>
    <property type="match status" value="1"/>
</dbReference>